<dbReference type="RefSeq" id="WP_380938889.1">
    <property type="nucleotide sequence ID" value="NZ_JBHUFC010000002.1"/>
</dbReference>
<accession>A0ABW4NA27</accession>
<dbReference type="EMBL" id="JBHUFC010000002">
    <property type="protein sequence ID" value="MFD1786681.1"/>
    <property type="molecule type" value="Genomic_DNA"/>
</dbReference>
<gene>
    <name evidence="1" type="ORF">ACFSC3_03750</name>
</gene>
<evidence type="ECO:0000313" key="1">
    <source>
        <dbReference type="EMBL" id="MFD1786681.1"/>
    </source>
</evidence>
<evidence type="ECO:0008006" key="3">
    <source>
        <dbReference type="Google" id="ProtNLM"/>
    </source>
</evidence>
<reference evidence="2" key="1">
    <citation type="journal article" date="2019" name="Int. J. Syst. Evol. Microbiol.">
        <title>The Global Catalogue of Microorganisms (GCM) 10K type strain sequencing project: providing services to taxonomists for standard genome sequencing and annotation.</title>
        <authorList>
            <consortium name="The Broad Institute Genomics Platform"/>
            <consortium name="The Broad Institute Genome Sequencing Center for Infectious Disease"/>
            <person name="Wu L."/>
            <person name="Ma J."/>
        </authorList>
    </citation>
    <scope>NUCLEOTIDE SEQUENCE [LARGE SCALE GENOMIC DNA]</scope>
    <source>
        <strain evidence="2">Q85</strain>
    </source>
</reference>
<keyword evidence="2" id="KW-1185">Reference proteome</keyword>
<name>A0ABW4NA27_9SPHN</name>
<evidence type="ECO:0000313" key="2">
    <source>
        <dbReference type="Proteomes" id="UP001597283"/>
    </source>
</evidence>
<protein>
    <recommendedName>
        <fullName evidence="3">VanZ-like domain-containing protein</fullName>
    </recommendedName>
</protein>
<organism evidence="1 2">
    <name type="scientific">Sphingomonas floccifaciens</name>
    <dbReference type="NCBI Taxonomy" id="1844115"/>
    <lineage>
        <taxon>Bacteria</taxon>
        <taxon>Pseudomonadati</taxon>
        <taxon>Pseudomonadota</taxon>
        <taxon>Alphaproteobacteria</taxon>
        <taxon>Sphingomonadales</taxon>
        <taxon>Sphingomonadaceae</taxon>
        <taxon>Sphingomonas</taxon>
    </lineage>
</organism>
<sequence length="135" mass="14948">MVKWVAAEYHRFIDWIGDGTGLPDTVLHIHAGLAVFVAARLLTGRSFGTYIPFLAVVLAEGGNEVLDRLNYGSWRWADTISDIIHTLAWPLIITLGVRIRPLLSHRVEAAVPVDEAADPFGQHDARVVAGERLER</sequence>
<proteinExistence type="predicted"/>
<dbReference type="Proteomes" id="UP001597283">
    <property type="component" value="Unassembled WGS sequence"/>
</dbReference>
<comment type="caution">
    <text evidence="1">The sequence shown here is derived from an EMBL/GenBank/DDBJ whole genome shotgun (WGS) entry which is preliminary data.</text>
</comment>